<dbReference type="GO" id="GO:0045892">
    <property type="term" value="P:negative regulation of DNA-templated transcription"/>
    <property type="evidence" value="ECO:0007669"/>
    <property type="project" value="TreeGrafter"/>
</dbReference>
<dbReference type="SMART" id="SM00346">
    <property type="entry name" value="HTH_ICLR"/>
    <property type="match status" value="1"/>
</dbReference>
<dbReference type="GO" id="GO:0003677">
    <property type="term" value="F:DNA binding"/>
    <property type="evidence" value="ECO:0007669"/>
    <property type="project" value="UniProtKB-KW"/>
</dbReference>
<dbReference type="InterPro" id="IPR036388">
    <property type="entry name" value="WH-like_DNA-bd_sf"/>
</dbReference>
<sequence>MGTERTAQTGGGPVATSSSSAGPGRAHDLSTLRRGIEILEVLQQWAWCEDAHGWGNNRIADYLGADKSQVSRTLKVLTEAGWVERDPERKTYRLGPAIYSLGMRAADQPLMRVGAQVVRRAVAMTGCRVFLVVRRGDRAVTVWSDQPPEVQPVVASIGMMYPVAGTETGRALLYGSSPDEIREILGYSELDEPALDRFVARVRQDRDAGHSYGVLDDRSCGIVAVPIWTTGRKVVATLGAASPVLVDPANVAPVARTLLAAAAEITRQHTAAARAEVGVSAVPYQGWPARPELAGQF</sequence>
<keyword evidence="3" id="KW-0804">Transcription</keyword>
<feature type="domain" description="HTH iclR-type" evidence="5">
    <location>
        <begin position="29"/>
        <end position="96"/>
    </location>
</feature>
<dbReference type="EMBL" id="WBVM01000001">
    <property type="protein sequence ID" value="KAB2812925.1"/>
    <property type="molecule type" value="Genomic_DNA"/>
</dbReference>
<keyword evidence="2" id="KW-0238">DNA-binding</keyword>
<dbReference type="PANTHER" id="PTHR30136:SF35">
    <property type="entry name" value="HTH-TYPE TRANSCRIPTIONAL REGULATOR RV1719"/>
    <property type="match status" value="1"/>
</dbReference>
<dbReference type="SUPFAM" id="SSF55781">
    <property type="entry name" value="GAF domain-like"/>
    <property type="match status" value="1"/>
</dbReference>
<evidence type="ECO:0000313" key="7">
    <source>
        <dbReference type="EMBL" id="KAB2812925.1"/>
    </source>
</evidence>
<dbReference type="Pfam" id="PF01614">
    <property type="entry name" value="IclR_C"/>
    <property type="match status" value="1"/>
</dbReference>
<proteinExistence type="predicted"/>
<evidence type="ECO:0000313" key="8">
    <source>
        <dbReference type="Proteomes" id="UP000449906"/>
    </source>
</evidence>
<comment type="caution">
    <text evidence="7">The sequence shown here is derived from an EMBL/GenBank/DDBJ whole genome shotgun (WGS) entry which is preliminary data.</text>
</comment>
<evidence type="ECO:0000259" key="5">
    <source>
        <dbReference type="PROSITE" id="PS51077"/>
    </source>
</evidence>
<organism evidence="7 8">
    <name type="scientific">Nocardioides simplex</name>
    <name type="common">Arthrobacter simplex</name>
    <dbReference type="NCBI Taxonomy" id="2045"/>
    <lineage>
        <taxon>Bacteria</taxon>
        <taxon>Bacillati</taxon>
        <taxon>Actinomycetota</taxon>
        <taxon>Actinomycetes</taxon>
        <taxon>Propionibacteriales</taxon>
        <taxon>Nocardioidaceae</taxon>
        <taxon>Pimelobacter</taxon>
    </lineage>
</organism>
<dbReference type="PROSITE" id="PS51077">
    <property type="entry name" value="HTH_ICLR"/>
    <property type="match status" value="1"/>
</dbReference>
<dbReference type="AlphaFoldDB" id="A0A7J5E3U1"/>
<dbReference type="InterPro" id="IPR050707">
    <property type="entry name" value="HTH_MetabolicPath_Reg"/>
</dbReference>
<dbReference type="Proteomes" id="UP000449906">
    <property type="component" value="Unassembled WGS sequence"/>
</dbReference>
<accession>A0A7J5E3U1</accession>
<dbReference type="Gene3D" id="1.10.10.10">
    <property type="entry name" value="Winged helix-like DNA-binding domain superfamily/Winged helix DNA-binding domain"/>
    <property type="match status" value="1"/>
</dbReference>
<gene>
    <name evidence="7" type="ORF">F9L07_14570</name>
</gene>
<evidence type="ECO:0000256" key="4">
    <source>
        <dbReference type="SAM" id="MobiDB-lite"/>
    </source>
</evidence>
<feature type="region of interest" description="Disordered" evidence="4">
    <location>
        <begin position="1"/>
        <end position="27"/>
    </location>
</feature>
<dbReference type="GO" id="GO:0003700">
    <property type="term" value="F:DNA-binding transcription factor activity"/>
    <property type="evidence" value="ECO:0007669"/>
    <property type="project" value="TreeGrafter"/>
</dbReference>
<protein>
    <submittedName>
        <fullName evidence="7">Helix-turn-helix domain-containing protein</fullName>
    </submittedName>
</protein>
<dbReference type="Pfam" id="PF09339">
    <property type="entry name" value="HTH_IclR"/>
    <property type="match status" value="1"/>
</dbReference>
<evidence type="ECO:0000256" key="3">
    <source>
        <dbReference type="ARBA" id="ARBA00023163"/>
    </source>
</evidence>
<dbReference type="InterPro" id="IPR005471">
    <property type="entry name" value="Tscrpt_reg_IclR_N"/>
</dbReference>
<dbReference type="PANTHER" id="PTHR30136">
    <property type="entry name" value="HELIX-TURN-HELIX TRANSCRIPTIONAL REGULATOR, ICLR FAMILY"/>
    <property type="match status" value="1"/>
</dbReference>
<dbReference type="InterPro" id="IPR014757">
    <property type="entry name" value="Tscrpt_reg_IclR_C"/>
</dbReference>
<dbReference type="PROSITE" id="PS51078">
    <property type="entry name" value="ICLR_ED"/>
    <property type="match status" value="1"/>
</dbReference>
<feature type="domain" description="IclR-ED" evidence="6">
    <location>
        <begin position="97"/>
        <end position="271"/>
    </location>
</feature>
<dbReference type="InterPro" id="IPR029016">
    <property type="entry name" value="GAF-like_dom_sf"/>
</dbReference>
<dbReference type="InterPro" id="IPR036390">
    <property type="entry name" value="WH_DNA-bd_sf"/>
</dbReference>
<evidence type="ECO:0000256" key="1">
    <source>
        <dbReference type="ARBA" id="ARBA00023015"/>
    </source>
</evidence>
<name>A0A7J5E3U1_NOCSI</name>
<reference evidence="7 8" key="1">
    <citation type="submission" date="2019-09" db="EMBL/GenBank/DDBJ databases">
        <title>Pimelobacter sp. isolated from Paulinella.</title>
        <authorList>
            <person name="Jeong S.E."/>
        </authorList>
    </citation>
    <scope>NUCLEOTIDE SEQUENCE [LARGE SCALE GENOMIC DNA]</scope>
    <source>
        <strain evidence="7 8">Pch-N</strain>
    </source>
</reference>
<dbReference type="CDD" id="cd00090">
    <property type="entry name" value="HTH_ARSR"/>
    <property type="match status" value="1"/>
</dbReference>
<evidence type="ECO:0000256" key="2">
    <source>
        <dbReference type="ARBA" id="ARBA00023125"/>
    </source>
</evidence>
<dbReference type="Gene3D" id="3.30.450.40">
    <property type="match status" value="1"/>
</dbReference>
<dbReference type="SUPFAM" id="SSF46785">
    <property type="entry name" value="Winged helix' DNA-binding domain"/>
    <property type="match status" value="1"/>
</dbReference>
<dbReference type="InterPro" id="IPR011991">
    <property type="entry name" value="ArsR-like_HTH"/>
</dbReference>
<keyword evidence="1" id="KW-0805">Transcription regulation</keyword>
<evidence type="ECO:0000259" key="6">
    <source>
        <dbReference type="PROSITE" id="PS51078"/>
    </source>
</evidence>